<protein>
    <recommendedName>
        <fullName evidence="4">G-protein coupled receptors family 2 profile 1 domain-containing protein</fullName>
    </recommendedName>
</protein>
<sequence length="205" mass="23615">MGTKPIEMVFLLICNVIVVPHTLLNIFTAPTPDHHCWVHILDNDSVSDNDSEILRQDYLLRISIPLDSNLRPEKFSHSIQPQWYLLHFNDTFSNVTEPDTEPCVDGWMYDQSTFLCTNVTEVWEVNLHMCKWPSLGPVQLWLPPSPSTAYFTSCQGFVTYPYPQRVFCSLFGKYSNIRPGICTLKLVLHPADNVYANVFLIYTNK</sequence>
<reference evidence="2 3" key="1">
    <citation type="submission" date="2016-06" db="EMBL/GenBank/DDBJ databases">
        <title>The Draft Genome Sequence and Annotation of the Desert Woodrat Neotoma lepida.</title>
        <authorList>
            <person name="Campbell M."/>
            <person name="Oakeson K.F."/>
            <person name="Yandell M."/>
            <person name="Halpert J.R."/>
            <person name="Dearing D."/>
        </authorList>
    </citation>
    <scope>NUCLEOTIDE SEQUENCE [LARGE SCALE GENOMIC DNA]</scope>
    <source>
        <strain evidence="2">417</strain>
        <tissue evidence="2">Liver</tissue>
    </source>
</reference>
<evidence type="ECO:0008006" key="4">
    <source>
        <dbReference type="Google" id="ProtNLM"/>
    </source>
</evidence>
<gene>
    <name evidence="2" type="ORF">A6R68_21736</name>
</gene>
<evidence type="ECO:0000313" key="2">
    <source>
        <dbReference type="EMBL" id="OBS80063.1"/>
    </source>
</evidence>
<feature type="non-terminal residue" evidence="2">
    <location>
        <position position="205"/>
    </location>
</feature>
<evidence type="ECO:0000313" key="3">
    <source>
        <dbReference type="Proteomes" id="UP000092124"/>
    </source>
</evidence>
<dbReference type="AlphaFoldDB" id="A0A1A6HNP0"/>
<evidence type="ECO:0000256" key="1">
    <source>
        <dbReference type="SAM" id="SignalP"/>
    </source>
</evidence>
<dbReference type="OrthoDB" id="2544694at2759"/>
<keyword evidence="3" id="KW-1185">Reference proteome</keyword>
<feature type="signal peptide" evidence="1">
    <location>
        <begin position="1"/>
        <end position="20"/>
    </location>
</feature>
<dbReference type="EMBL" id="LZPO01017522">
    <property type="protein sequence ID" value="OBS80063.1"/>
    <property type="molecule type" value="Genomic_DNA"/>
</dbReference>
<comment type="caution">
    <text evidence="2">The sequence shown here is derived from an EMBL/GenBank/DDBJ whole genome shotgun (WGS) entry which is preliminary data.</text>
</comment>
<accession>A0A1A6HNP0</accession>
<keyword evidence="1" id="KW-0732">Signal</keyword>
<dbReference type="Proteomes" id="UP000092124">
    <property type="component" value="Unassembled WGS sequence"/>
</dbReference>
<feature type="chain" id="PRO_5008346531" description="G-protein coupled receptors family 2 profile 1 domain-containing protein" evidence="1">
    <location>
        <begin position="21"/>
        <end position="205"/>
    </location>
</feature>
<proteinExistence type="predicted"/>
<name>A0A1A6HNP0_NEOLE</name>
<organism evidence="2 3">
    <name type="scientific">Neotoma lepida</name>
    <name type="common">Desert woodrat</name>
    <dbReference type="NCBI Taxonomy" id="56216"/>
    <lineage>
        <taxon>Eukaryota</taxon>
        <taxon>Metazoa</taxon>
        <taxon>Chordata</taxon>
        <taxon>Craniata</taxon>
        <taxon>Vertebrata</taxon>
        <taxon>Euteleostomi</taxon>
        <taxon>Mammalia</taxon>
        <taxon>Eutheria</taxon>
        <taxon>Euarchontoglires</taxon>
        <taxon>Glires</taxon>
        <taxon>Rodentia</taxon>
        <taxon>Myomorpha</taxon>
        <taxon>Muroidea</taxon>
        <taxon>Cricetidae</taxon>
        <taxon>Neotominae</taxon>
        <taxon>Neotoma</taxon>
    </lineage>
</organism>
<dbReference type="STRING" id="56216.A0A1A6HNP0"/>